<keyword evidence="1" id="KW-0521">NADP</keyword>
<evidence type="ECO:0000256" key="3">
    <source>
        <dbReference type="RuleBase" id="RU000363"/>
    </source>
</evidence>
<reference evidence="4 5" key="1">
    <citation type="submission" date="2019-07" db="EMBL/GenBank/DDBJ databases">
        <title>Draft genome assembly of a fouling barnacle, Amphibalanus amphitrite (Darwin, 1854): The first reference genome for Thecostraca.</title>
        <authorList>
            <person name="Kim W."/>
        </authorList>
    </citation>
    <scope>NUCLEOTIDE SEQUENCE [LARGE SCALE GENOMIC DNA]</scope>
    <source>
        <strain evidence="4">SNU_AA5</strain>
        <tissue evidence="4">Soma without cirri and trophi</tissue>
    </source>
</reference>
<dbReference type="GO" id="GO:0016491">
    <property type="term" value="F:oxidoreductase activity"/>
    <property type="evidence" value="ECO:0007669"/>
    <property type="project" value="UniProtKB-KW"/>
</dbReference>
<keyword evidence="5" id="KW-1185">Reference proteome</keyword>
<comment type="similarity">
    <text evidence="3">Belongs to the short-chain dehydrogenases/reductases (SDR) family.</text>
</comment>
<evidence type="ECO:0000256" key="2">
    <source>
        <dbReference type="ARBA" id="ARBA00023002"/>
    </source>
</evidence>
<dbReference type="GO" id="GO:0005737">
    <property type="term" value="C:cytoplasm"/>
    <property type="evidence" value="ECO:0007669"/>
    <property type="project" value="TreeGrafter"/>
</dbReference>
<dbReference type="PRINTS" id="PR00080">
    <property type="entry name" value="SDRFAMILY"/>
</dbReference>
<gene>
    <name evidence="4" type="primary">csgA_1</name>
    <name evidence="4" type="ORF">FJT64_024182</name>
</gene>
<dbReference type="EMBL" id="VIIS01000908">
    <property type="protein sequence ID" value="KAF0303880.1"/>
    <property type="molecule type" value="Genomic_DNA"/>
</dbReference>
<dbReference type="InterPro" id="IPR002347">
    <property type="entry name" value="SDR_fam"/>
</dbReference>
<dbReference type="Proteomes" id="UP000440578">
    <property type="component" value="Unassembled WGS sequence"/>
</dbReference>
<name>A0A6A4WJQ2_AMPAM</name>
<proteinExistence type="inferred from homology"/>
<dbReference type="CDD" id="cd05325">
    <property type="entry name" value="carb_red_sniffer_like_SDR_c"/>
    <property type="match status" value="1"/>
</dbReference>
<dbReference type="SUPFAM" id="SSF51735">
    <property type="entry name" value="NAD(P)-binding Rossmann-fold domains"/>
    <property type="match status" value="1"/>
</dbReference>
<dbReference type="AlphaFoldDB" id="A0A6A4WJQ2"/>
<dbReference type="PANTHER" id="PTHR43544">
    <property type="entry name" value="SHORT-CHAIN DEHYDROGENASE/REDUCTASE"/>
    <property type="match status" value="1"/>
</dbReference>
<dbReference type="Gene3D" id="3.40.50.720">
    <property type="entry name" value="NAD(P)-binding Rossmann-like Domain"/>
    <property type="match status" value="1"/>
</dbReference>
<sequence length="245" mass="25947">MSSKGMQVAVVTGCSRGIGLAMVSELVKNNFKVFATCRNPASASQLSGLLTSLEQPAAVALDVTDEASIQAAYGTVKEAAGRVDLLINNAGISVKTHPVDPCETAQLSELNRLLETNVGGLVRVTQVFLPLLRASPRPRVVNISSLLGSIGVCKERGALAPDHFFSYRISKAAGNMATVAMSTAITEVEFLAVHPGWVATDMGNSGGRTADITVEESAEGVVREALRPQRRTGEFVDWRGNPVPW</sequence>
<evidence type="ECO:0000313" key="5">
    <source>
        <dbReference type="Proteomes" id="UP000440578"/>
    </source>
</evidence>
<evidence type="ECO:0000256" key="1">
    <source>
        <dbReference type="ARBA" id="ARBA00022857"/>
    </source>
</evidence>
<dbReference type="InterPro" id="IPR036291">
    <property type="entry name" value="NAD(P)-bd_dom_sf"/>
</dbReference>
<dbReference type="PRINTS" id="PR00081">
    <property type="entry name" value="GDHRDH"/>
</dbReference>
<dbReference type="Pfam" id="PF00106">
    <property type="entry name" value="adh_short"/>
    <property type="match status" value="1"/>
</dbReference>
<dbReference type="PANTHER" id="PTHR43544:SF7">
    <property type="entry name" value="NADB-LER2"/>
    <property type="match status" value="1"/>
</dbReference>
<organism evidence="4 5">
    <name type="scientific">Amphibalanus amphitrite</name>
    <name type="common">Striped barnacle</name>
    <name type="synonym">Balanus amphitrite</name>
    <dbReference type="NCBI Taxonomy" id="1232801"/>
    <lineage>
        <taxon>Eukaryota</taxon>
        <taxon>Metazoa</taxon>
        <taxon>Ecdysozoa</taxon>
        <taxon>Arthropoda</taxon>
        <taxon>Crustacea</taxon>
        <taxon>Multicrustacea</taxon>
        <taxon>Cirripedia</taxon>
        <taxon>Thoracica</taxon>
        <taxon>Thoracicalcarea</taxon>
        <taxon>Balanomorpha</taxon>
        <taxon>Balanoidea</taxon>
        <taxon>Balanidae</taxon>
        <taxon>Amphibalaninae</taxon>
        <taxon>Amphibalanus</taxon>
    </lineage>
</organism>
<keyword evidence="2" id="KW-0560">Oxidoreductase</keyword>
<dbReference type="InterPro" id="IPR051468">
    <property type="entry name" value="Fungal_SecMetab_SDRs"/>
</dbReference>
<comment type="caution">
    <text evidence="4">The sequence shown here is derived from an EMBL/GenBank/DDBJ whole genome shotgun (WGS) entry which is preliminary data.</text>
</comment>
<protein>
    <submittedName>
        <fullName evidence="4">C-factor</fullName>
    </submittedName>
</protein>
<evidence type="ECO:0000313" key="4">
    <source>
        <dbReference type="EMBL" id="KAF0303880.1"/>
    </source>
</evidence>
<accession>A0A6A4WJQ2</accession>
<dbReference type="OrthoDB" id="5296at2759"/>